<feature type="region of interest" description="Disordered" evidence="10">
    <location>
        <begin position="139"/>
        <end position="206"/>
    </location>
</feature>
<dbReference type="InterPro" id="IPR050527">
    <property type="entry name" value="Snail/Krueppel_Znf"/>
</dbReference>
<evidence type="ECO:0000256" key="2">
    <source>
        <dbReference type="ARBA" id="ARBA00022723"/>
    </source>
</evidence>
<evidence type="ECO:0000256" key="5">
    <source>
        <dbReference type="ARBA" id="ARBA00022833"/>
    </source>
</evidence>
<feature type="domain" description="C2H2-type" evidence="11">
    <location>
        <begin position="268"/>
        <end position="295"/>
    </location>
</feature>
<evidence type="ECO:0000256" key="1">
    <source>
        <dbReference type="ARBA" id="ARBA00004123"/>
    </source>
</evidence>
<evidence type="ECO:0000259" key="11">
    <source>
        <dbReference type="PROSITE" id="PS50157"/>
    </source>
</evidence>
<evidence type="ECO:0000256" key="4">
    <source>
        <dbReference type="ARBA" id="ARBA00022771"/>
    </source>
</evidence>
<feature type="compositionally biased region" description="Basic and acidic residues" evidence="10">
    <location>
        <begin position="167"/>
        <end position="178"/>
    </location>
</feature>
<feature type="domain" description="C2H2-type" evidence="11">
    <location>
        <begin position="211"/>
        <end position="238"/>
    </location>
</feature>
<reference evidence="12" key="2">
    <citation type="submission" date="2015-06" db="UniProtKB">
        <authorList>
            <consortium name="EnsemblMetazoa"/>
        </authorList>
    </citation>
    <scope>IDENTIFICATION</scope>
</reference>
<keyword evidence="6" id="KW-0238">DNA-binding</keyword>
<dbReference type="AlphaFoldDB" id="T1KC02"/>
<evidence type="ECO:0000256" key="6">
    <source>
        <dbReference type="ARBA" id="ARBA00023125"/>
    </source>
</evidence>
<evidence type="ECO:0000256" key="8">
    <source>
        <dbReference type="ARBA" id="ARBA00037948"/>
    </source>
</evidence>
<dbReference type="FunFam" id="3.30.160.60:FF:000169">
    <property type="entry name" value="transcriptional repressor scratch 2"/>
    <property type="match status" value="1"/>
</dbReference>
<dbReference type="eggNOG" id="KOG2462">
    <property type="taxonomic scope" value="Eukaryota"/>
</dbReference>
<dbReference type="InterPro" id="IPR013087">
    <property type="entry name" value="Znf_C2H2_type"/>
</dbReference>
<sequence>MHLQVILIGIISGAAHEKFNLPDDDVRPKVRVELCYKEEKTLDLSKRHSDKSDELLVDEVTLTSTSSNDDKSIQTVTLTAVNPVSLPTPASTPEPCKPVSDTEIEIELSDTCTNTSDNEPTTLVTLTYTYDTFFMTDGRSRKKQQSSKISILSPGSHDSSETLIPKDSGHSRSTESVKSKGQSGLSFNGSDGETGNDGNTSSGSLKEKQRYTCSECGKHYATSSNLSRHKQTHRSPDSQLARKCPTCHKIYVSMPALAMHVLTHNLNHKCDVCGKAFSRPWLLQGHMRSHTGEKPFGCAHCGKAFADRSNLRAHMQTHSSHKSYRCQRCNKSFALKSYLNKHYESSCFKEMPSNSMPSSPLHPTGEVNETRELKIFNRNDNDYNSKSMMTRNSMRKKKRLGKESILSFKEEPFPSRLDV</sequence>
<name>T1KC02_TETUR</name>
<dbReference type="PROSITE" id="PS00028">
    <property type="entry name" value="ZINC_FINGER_C2H2_1"/>
    <property type="match status" value="3"/>
</dbReference>
<keyword evidence="3" id="KW-0677">Repeat</keyword>
<accession>T1KC02</accession>
<dbReference type="GO" id="GO:0000978">
    <property type="term" value="F:RNA polymerase II cis-regulatory region sequence-specific DNA binding"/>
    <property type="evidence" value="ECO:0007669"/>
    <property type="project" value="TreeGrafter"/>
</dbReference>
<evidence type="ECO:0000256" key="9">
    <source>
        <dbReference type="PROSITE-ProRule" id="PRU00042"/>
    </source>
</evidence>
<keyword evidence="2" id="KW-0479">Metal-binding</keyword>
<feature type="domain" description="C2H2-type" evidence="11">
    <location>
        <begin position="296"/>
        <end position="323"/>
    </location>
</feature>
<feature type="domain" description="C2H2-type" evidence="11">
    <location>
        <begin position="324"/>
        <end position="352"/>
    </location>
</feature>
<keyword evidence="5" id="KW-0862">Zinc</keyword>
<evidence type="ECO:0000256" key="3">
    <source>
        <dbReference type="ARBA" id="ARBA00022737"/>
    </source>
</evidence>
<dbReference type="FunFam" id="3.30.160.60:FF:000446">
    <property type="entry name" value="Zinc finger protein"/>
    <property type="match status" value="1"/>
</dbReference>
<keyword evidence="13" id="KW-1185">Reference proteome</keyword>
<evidence type="ECO:0000313" key="13">
    <source>
        <dbReference type="Proteomes" id="UP000015104"/>
    </source>
</evidence>
<protein>
    <recommendedName>
        <fullName evidence="11">C2H2-type domain-containing protein</fullName>
    </recommendedName>
</protein>
<dbReference type="GO" id="GO:0005634">
    <property type="term" value="C:nucleus"/>
    <property type="evidence" value="ECO:0007669"/>
    <property type="project" value="UniProtKB-SubCell"/>
</dbReference>
<keyword evidence="4 9" id="KW-0863">Zinc-finger</keyword>
<dbReference type="PANTHER" id="PTHR24388">
    <property type="entry name" value="ZINC FINGER PROTEIN"/>
    <property type="match status" value="1"/>
</dbReference>
<evidence type="ECO:0000256" key="7">
    <source>
        <dbReference type="ARBA" id="ARBA00023242"/>
    </source>
</evidence>
<dbReference type="EnsemblMetazoa" id="tetur08g05890.1">
    <property type="protein sequence ID" value="tetur08g05890.1"/>
    <property type="gene ID" value="tetur08g05890"/>
</dbReference>
<keyword evidence="7" id="KW-0539">Nucleus</keyword>
<dbReference type="PANTHER" id="PTHR24388:SF38">
    <property type="entry name" value="PROTEIN SNAIL"/>
    <property type="match status" value="1"/>
</dbReference>
<dbReference type="PROSITE" id="PS50157">
    <property type="entry name" value="ZINC_FINGER_C2H2_2"/>
    <property type="match status" value="4"/>
</dbReference>
<evidence type="ECO:0000256" key="10">
    <source>
        <dbReference type="SAM" id="MobiDB-lite"/>
    </source>
</evidence>
<feature type="region of interest" description="Disordered" evidence="10">
    <location>
        <begin position="377"/>
        <end position="403"/>
    </location>
</feature>
<evidence type="ECO:0000313" key="12">
    <source>
        <dbReference type="EnsemblMetazoa" id="tetur08g05890.1"/>
    </source>
</evidence>
<dbReference type="EMBL" id="CAEY01001956">
    <property type="status" value="NOT_ANNOTATED_CDS"/>
    <property type="molecule type" value="Genomic_DNA"/>
</dbReference>
<comment type="similarity">
    <text evidence="8">Belongs to the snail C2H2-type zinc-finger protein family.</text>
</comment>
<dbReference type="Proteomes" id="UP000015104">
    <property type="component" value="Unassembled WGS sequence"/>
</dbReference>
<dbReference type="HOGENOM" id="CLU_002678_42_3_1"/>
<comment type="subcellular location">
    <subcellularLocation>
        <location evidence="1">Nucleus</location>
    </subcellularLocation>
</comment>
<dbReference type="Pfam" id="PF00096">
    <property type="entry name" value="zf-C2H2"/>
    <property type="match status" value="4"/>
</dbReference>
<organism evidence="12 13">
    <name type="scientific">Tetranychus urticae</name>
    <name type="common">Two-spotted spider mite</name>
    <dbReference type="NCBI Taxonomy" id="32264"/>
    <lineage>
        <taxon>Eukaryota</taxon>
        <taxon>Metazoa</taxon>
        <taxon>Ecdysozoa</taxon>
        <taxon>Arthropoda</taxon>
        <taxon>Chelicerata</taxon>
        <taxon>Arachnida</taxon>
        <taxon>Acari</taxon>
        <taxon>Acariformes</taxon>
        <taxon>Trombidiformes</taxon>
        <taxon>Prostigmata</taxon>
        <taxon>Eleutherengona</taxon>
        <taxon>Raphignathae</taxon>
        <taxon>Tetranychoidea</taxon>
        <taxon>Tetranychidae</taxon>
        <taxon>Tetranychus</taxon>
    </lineage>
</organism>
<dbReference type="GO" id="GO:0008270">
    <property type="term" value="F:zinc ion binding"/>
    <property type="evidence" value="ECO:0007669"/>
    <property type="project" value="UniProtKB-KW"/>
</dbReference>
<proteinExistence type="inferred from homology"/>
<reference evidence="13" key="1">
    <citation type="submission" date="2011-08" db="EMBL/GenBank/DDBJ databases">
        <authorList>
            <person name="Rombauts S."/>
        </authorList>
    </citation>
    <scope>NUCLEOTIDE SEQUENCE</scope>
    <source>
        <strain evidence="13">London</strain>
    </source>
</reference>
<dbReference type="FunFam" id="3.30.160.60:FF:000043">
    <property type="entry name" value="Scratch family zinc finger 2"/>
    <property type="match status" value="1"/>
</dbReference>
<dbReference type="InterPro" id="IPR036236">
    <property type="entry name" value="Znf_C2H2_sf"/>
</dbReference>
<dbReference type="Gene3D" id="3.30.160.60">
    <property type="entry name" value="Classic Zinc Finger"/>
    <property type="match status" value="4"/>
</dbReference>
<dbReference type="GO" id="GO:0000981">
    <property type="term" value="F:DNA-binding transcription factor activity, RNA polymerase II-specific"/>
    <property type="evidence" value="ECO:0007669"/>
    <property type="project" value="TreeGrafter"/>
</dbReference>
<dbReference type="SUPFAM" id="SSF57667">
    <property type="entry name" value="beta-beta-alpha zinc fingers"/>
    <property type="match status" value="3"/>
</dbReference>
<dbReference type="SMART" id="SM00355">
    <property type="entry name" value="ZnF_C2H2"/>
    <property type="match status" value="5"/>
</dbReference>
<feature type="compositionally biased region" description="Polar residues" evidence="10">
    <location>
        <begin position="179"/>
        <end position="204"/>
    </location>
</feature>